<dbReference type="PANTHER" id="PTHR11926">
    <property type="entry name" value="GLUCOSYL/GLUCURONOSYL TRANSFERASES"/>
    <property type="match status" value="1"/>
</dbReference>
<reference evidence="4 5" key="1">
    <citation type="submission" date="2018-10" db="EMBL/GenBank/DDBJ databases">
        <title>A high-quality apple genome assembly.</title>
        <authorList>
            <person name="Hu J."/>
        </authorList>
    </citation>
    <scope>NUCLEOTIDE SEQUENCE [LARGE SCALE GENOMIC DNA]</scope>
    <source>
        <strain evidence="5">cv. HFTH1</strain>
        <tissue evidence="4">Young leaf</tissue>
    </source>
</reference>
<dbReference type="GO" id="GO:0080044">
    <property type="term" value="F:quercetin 7-O-glucosyltransferase activity"/>
    <property type="evidence" value="ECO:0007669"/>
    <property type="project" value="TreeGrafter"/>
</dbReference>
<gene>
    <name evidence="4" type="ORF">DVH24_002484</name>
</gene>
<proteinExistence type="inferred from homology"/>
<dbReference type="OrthoDB" id="5835829at2759"/>
<evidence type="ECO:0000313" key="5">
    <source>
        <dbReference type="Proteomes" id="UP000290289"/>
    </source>
</evidence>
<evidence type="ECO:0000256" key="1">
    <source>
        <dbReference type="ARBA" id="ARBA00009995"/>
    </source>
</evidence>
<dbReference type="Pfam" id="PF00201">
    <property type="entry name" value="UDPGT"/>
    <property type="match status" value="1"/>
</dbReference>
<dbReference type="SUPFAM" id="SSF53756">
    <property type="entry name" value="UDP-Glycosyltransferase/glycogen phosphorylase"/>
    <property type="match status" value="1"/>
</dbReference>
<dbReference type="Gramene" id="mRNA:MD10G0045200">
    <property type="protein sequence ID" value="CDS:MD10G0045200.1"/>
    <property type="gene ID" value="MD10G0045200"/>
</dbReference>
<accession>A0A498IPW3</accession>
<sequence>MSVIESSKQRHVAVLAFPFGGHVEPLLNLVCRLASSTSPDMCFSFLNSERSNNVLFSEKSESNIPSNLKHYNVSDGVPKNHVLKGHPMEVVDLFLKATPANYKIGIEKAVAETGKKVTCLITDAFLVFAGEMAQNWGVPWIPLWIPMPCNLSAHIYTDLIRGELFPNYVGLESDNQIGNDDDCLHEDNTLEIVPGLSAMHIADLPEEVVPCDSLLSQMLSQMGRVLHQMTALVLNSYQEINPTLLNNDLKSKVPKLLNVGFLTASLPAVPMVAPSSSDATGCLSWLDEQPASSVAYICFGTIGAPSPNEMIALAEALEVSGVSFLWSLKDNFKDLLPSGFVEKITYKHGKLVPWAPQAQVLAHTAIGMFITHSGTNSVYESVANGVPMICRPLFGDQRMNGRMVDDVWGIGVKIEGGILTKSGVLKSLELVLGSEQGKKMREKARALKEIIAEAAGPLGSAVQDFTTLVDIISLH</sequence>
<evidence type="ECO:0008006" key="6">
    <source>
        <dbReference type="Google" id="ProtNLM"/>
    </source>
</evidence>
<dbReference type="GO" id="GO:0080043">
    <property type="term" value="F:quercetin 3-O-glucosyltransferase activity"/>
    <property type="evidence" value="ECO:0007669"/>
    <property type="project" value="TreeGrafter"/>
</dbReference>
<dbReference type="Proteomes" id="UP000290289">
    <property type="component" value="Chromosome 10"/>
</dbReference>
<keyword evidence="2" id="KW-0328">Glycosyltransferase</keyword>
<dbReference type="SMR" id="A0A498IPW3"/>
<name>A0A498IPW3_MALDO</name>
<dbReference type="STRING" id="3750.A0A498IPW3"/>
<organism evidence="4 5">
    <name type="scientific">Malus domestica</name>
    <name type="common">Apple</name>
    <name type="synonym">Pyrus malus</name>
    <dbReference type="NCBI Taxonomy" id="3750"/>
    <lineage>
        <taxon>Eukaryota</taxon>
        <taxon>Viridiplantae</taxon>
        <taxon>Streptophyta</taxon>
        <taxon>Embryophyta</taxon>
        <taxon>Tracheophyta</taxon>
        <taxon>Spermatophyta</taxon>
        <taxon>Magnoliopsida</taxon>
        <taxon>eudicotyledons</taxon>
        <taxon>Gunneridae</taxon>
        <taxon>Pentapetalae</taxon>
        <taxon>rosids</taxon>
        <taxon>fabids</taxon>
        <taxon>Rosales</taxon>
        <taxon>Rosaceae</taxon>
        <taxon>Amygdaloideae</taxon>
        <taxon>Maleae</taxon>
        <taxon>Malus</taxon>
    </lineage>
</organism>
<evidence type="ECO:0000313" key="4">
    <source>
        <dbReference type="EMBL" id="RXH85386.1"/>
    </source>
</evidence>
<evidence type="ECO:0000256" key="2">
    <source>
        <dbReference type="ARBA" id="ARBA00022676"/>
    </source>
</evidence>
<comment type="similarity">
    <text evidence="1">Belongs to the UDP-glycosyltransferase family.</text>
</comment>
<protein>
    <recommendedName>
        <fullName evidence="6">Glycosyltransferase</fullName>
    </recommendedName>
</protein>
<dbReference type="PANTHER" id="PTHR11926:SF1560">
    <property type="entry name" value="UDP-GLYCOSYLTRANSFERASE 74E1-RELATED"/>
    <property type="match status" value="1"/>
</dbReference>
<dbReference type="EMBL" id="RDQH01000336">
    <property type="protein sequence ID" value="RXH85386.1"/>
    <property type="molecule type" value="Genomic_DNA"/>
</dbReference>
<dbReference type="InterPro" id="IPR002213">
    <property type="entry name" value="UDP_glucos_trans"/>
</dbReference>
<evidence type="ECO:0000256" key="3">
    <source>
        <dbReference type="ARBA" id="ARBA00022679"/>
    </source>
</evidence>
<comment type="caution">
    <text evidence="4">The sequence shown here is derived from an EMBL/GenBank/DDBJ whole genome shotgun (WGS) entry which is preliminary data.</text>
</comment>
<keyword evidence="3" id="KW-0808">Transferase</keyword>
<dbReference type="Gene3D" id="3.40.50.2000">
    <property type="entry name" value="Glycogen Phosphorylase B"/>
    <property type="match status" value="2"/>
</dbReference>
<dbReference type="FunFam" id="3.40.50.2000:FF:000091">
    <property type="entry name" value="Glycosyltransferase"/>
    <property type="match status" value="1"/>
</dbReference>
<keyword evidence="5" id="KW-1185">Reference proteome</keyword>
<dbReference type="AlphaFoldDB" id="A0A498IPW3"/>
<dbReference type="CDD" id="cd03784">
    <property type="entry name" value="GT1_Gtf-like"/>
    <property type="match status" value="1"/>
</dbReference>